<dbReference type="PROSITE" id="PS51257">
    <property type="entry name" value="PROKAR_LIPOPROTEIN"/>
    <property type="match status" value="1"/>
</dbReference>
<dbReference type="Proteomes" id="UP000006813">
    <property type="component" value="Unassembled WGS sequence"/>
</dbReference>
<protein>
    <submittedName>
        <fullName evidence="7">Gamma-crystallin D</fullName>
    </submittedName>
</protein>
<dbReference type="InterPro" id="IPR001064">
    <property type="entry name" value="Beta/gamma_crystallin"/>
</dbReference>
<evidence type="ECO:0000259" key="6">
    <source>
        <dbReference type="SMART" id="SM00247"/>
    </source>
</evidence>
<dbReference type="STRING" id="10181.G5C176"/>
<evidence type="ECO:0000256" key="3">
    <source>
        <dbReference type="ARBA" id="ARBA00022613"/>
    </source>
</evidence>
<dbReference type="Gene3D" id="2.60.20.10">
    <property type="entry name" value="Crystallins"/>
    <property type="match status" value="2"/>
</dbReference>
<dbReference type="AlphaFoldDB" id="G5C176"/>
<name>G5C176_HETGA</name>
<evidence type="ECO:0000256" key="4">
    <source>
        <dbReference type="ARBA" id="ARBA00022737"/>
    </source>
</evidence>
<organism evidence="7 8">
    <name type="scientific">Heterocephalus glaber</name>
    <name type="common">Naked mole rat</name>
    <dbReference type="NCBI Taxonomy" id="10181"/>
    <lineage>
        <taxon>Eukaryota</taxon>
        <taxon>Metazoa</taxon>
        <taxon>Chordata</taxon>
        <taxon>Craniata</taxon>
        <taxon>Vertebrata</taxon>
        <taxon>Euteleostomi</taxon>
        <taxon>Mammalia</taxon>
        <taxon>Eutheria</taxon>
        <taxon>Euarchontoglires</taxon>
        <taxon>Glires</taxon>
        <taxon>Rodentia</taxon>
        <taxon>Hystricomorpha</taxon>
        <taxon>Bathyergidae</taxon>
        <taxon>Heterocephalus</taxon>
    </lineage>
</organism>
<accession>G5C176</accession>
<gene>
    <name evidence="7" type="ORF">GW7_17271</name>
</gene>
<dbReference type="SMART" id="SM00247">
    <property type="entry name" value="XTALbg"/>
    <property type="match status" value="2"/>
</dbReference>
<dbReference type="PANTHER" id="PTHR11818:SF119">
    <property type="entry name" value="GAMMA-CRYSTALLIN D"/>
    <property type="match status" value="1"/>
</dbReference>
<comment type="function">
    <text evidence="1">Crystallins are the dominant structural components of the vertebrate eye lens.</text>
</comment>
<dbReference type="FunFam" id="2.60.20.10:FF:000001">
    <property type="entry name" value="Crystallin gamma S"/>
    <property type="match status" value="1"/>
</dbReference>
<evidence type="ECO:0000256" key="1">
    <source>
        <dbReference type="ARBA" id="ARBA00003689"/>
    </source>
</evidence>
<keyword evidence="3" id="KW-0273">Eye lens protein</keyword>
<feature type="region of interest" description="Disordered" evidence="5">
    <location>
        <begin position="134"/>
        <end position="156"/>
    </location>
</feature>
<sequence length="259" mass="27884">MTAKRNKKKTRKRPCLGGPLCAVPASAAASCYIDSGASAATAPTAVDKVTLEGRGQRRPGPAQAAEPSPRPALQITFYEDRAFQGRRCQCSGDHANLQPYFSRCNSVRVDSGCWMLYEQPDSPGLQYFLRRGLPRPPGLDGPQRRGPLLPPPPGRPACVGRVDCGTRKLQEHHSRPRHSGSHRIRIYERDDYRGQMVEITEDCPSSTSVTSSPSTCWRAAGSSTSCPTTVAALPAPARGVQAAPRLGALSARVGSLRSH</sequence>
<comment type="similarity">
    <text evidence="2">Belongs to the beta/gamma-crystallin family.</text>
</comment>
<dbReference type="EMBL" id="JH172826">
    <property type="protein sequence ID" value="EHB15287.1"/>
    <property type="molecule type" value="Genomic_DNA"/>
</dbReference>
<keyword evidence="4" id="KW-0677">Repeat</keyword>
<dbReference type="InterPro" id="IPR011024">
    <property type="entry name" value="G_crystallin-like"/>
</dbReference>
<dbReference type="PANTHER" id="PTHR11818">
    <property type="entry name" value="BETA/GAMMA CRYSTALLIN"/>
    <property type="match status" value="1"/>
</dbReference>
<dbReference type="InParanoid" id="G5C176"/>
<feature type="domain" description="Beta/gamma crystallin 'Greek key'" evidence="6">
    <location>
        <begin position="183"/>
        <end position="259"/>
    </location>
</feature>
<dbReference type="GO" id="GO:0007601">
    <property type="term" value="P:visual perception"/>
    <property type="evidence" value="ECO:0007669"/>
    <property type="project" value="TreeGrafter"/>
</dbReference>
<dbReference type="SUPFAM" id="SSF49695">
    <property type="entry name" value="gamma-Crystallin-like"/>
    <property type="match status" value="1"/>
</dbReference>
<feature type="domain" description="Beta/gamma crystallin 'Greek key'" evidence="6">
    <location>
        <begin position="74"/>
        <end position="143"/>
    </location>
</feature>
<feature type="region of interest" description="Disordered" evidence="5">
    <location>
        <begin position="39"/>
        <end position="71"/>
    </location>
</feature>
<evidence type="ECO:0000313" key="8">
    <source>
        <dbReference type="Proteomes" id="UP000006813"/>
    </source>
</evidence>
<reference evidence="7 8" key="1">
    <citation type="journal article" date="2011" name="Nature">
        <title>Genome sequencing reveals insights into physiology and longevity of the naked mole rat.</title>
        <authorList>
            <person name="Kim E.B."/>
            <person name="Fang X."/>
            <person name="Fushan A.A."/>
            <person name="Huang Z."/>
            <person name="Lobanov A.V."/>
            <person name="Han L."/>
            <person name="Marino S.M."/>
            <person name="Sun X."/>
            <person name="Turanov A.A."/>
            <person name="Yang P."/>
            <person name="Yim S.H."/>
            <person name="Zhao X."/>
            <person name="Kasaikina M.V."/>
            <person name="Stoletzki N."/>
            <person name="Peng C."/>
            <person name="Polak P."/>
            <person name="Xiong Z."/>
            <person name="Kiezun A."/>
            <person name="Zhu Y."/>
            <person name="Chen Y."/>
            <person name="Kryukov G.V."/>
            <person name="Zhang Q."/>
            <person name="Peshkin L."/>
            <person name="Yang L."/>
            <person name="Bronson R.T."/>
            <person name="Buffenstein R."/>
            <person name="Wang B."/>
            <person name="Han C."/>
            <person name="Li Q."/>
            <person name="Chen L."/>
            <person name="Zhao W."/>
            <person name="Sunyaev S.R."/>
            <person name="Park T.J."/>
            <person name="Zhang G."/>
            <person name="Wang J."/>
            <person name="Gladyshev V.N."/>
        </authorList>
    </citation>
    <scope>NUCLEOTIDE SEQUENCE [LARGE SCALE GENOMIC DNA]</scope>
</reference>
<evidence type="ECO:0000313" key="7">
    <source>
        <dbReference type="EMBL" id="EHB15287.1"/>
    </source>
</evidence>
<dbReference type="Pfam" id="PF00030">
    <property type="entry name" value="Crystall"/>
    <property type="match status" value="1"/>
</dbReference>
<dbReference type="InterPro" id="IPR050252">
    <property type="entry name" value="Beta/Gamma-Crystallin"/>
</dbReference>
<dbReference type="GO" id="GO:0005212">
    <property type="term" value="F:structural constituent of eye lens"/>
    <property type="evidence" value="ECO:0007669"/>
    <property type="project" value="UniProtKB-KW"/>
</dbReference>
<evidence type="ECO:0000256" key="2">
    <source>
        <dbReference type="ARBA" id="ARBA00009646"/>
    </source>
</evidence>
<evidence type="ECO:0000256" key="5">
    <source>
        <dbReference type="SAM" id="MobiDB-lite"/>
    </source>
</evidence>
<dbReference type="GO" id="GO:0002088">
    <property type="term" value="P:lens development in camera-type eye"/>
    <property type="evidence" value="ECO:0007669"/>
    <property type="project" value="TreeGrafter"/>
</dbReference>
<proteinExistence type="inferred from homology"/>